<evidence type="ECO:0000313" key="2">
    <source>
        <dbReference type="Proteomes" id="UP000182429"/>
    </source>
</evidence>
<reference evidence="1 2" key="1">
    <citation type="submission" date="2016-10" db="EMBL/GenBank/DDBJ databases">
        <authorList>
            <person name="de Groot N.N."/>
        </authorList>
    </citation>
    <scope>NUCLEOTIDE SEQUENCE [LARGE SCALE GENOMIC DNA]</scope>
    <source>
        <strain evidence="1 2">S3b</strain>
    </source>
</reference>
<dbReference type="AlphaFoldDB" id="A0A1H2WCB5"/>
<accession>A0A1H2WCB5</accession>
<dbReference type="Proteomes" id="UP000182429">
    <property type="component" value="Unassembled WGS sequence"/>
</dbReference>
<dbReference type="RefSeq" id="WP_074687345.1">
    <property type="nucleotide sequence ID" value="NZ_FNNF01000052.1"/>
</dbReference>
<sequence length="115" mass="13490">MPDNRNRKRPIQVKFFVDEKEQALIKKKMELAGIENMSAYIRKMVIDGYVVKLDMPELRDLTLRMKSISNNENQIAKRVNSTGNLYEADIEEIKKNQEEIYEGIRKILTSLSKIE</sequence>
<proteinExistence type="predicted"/>
<gene>
    <name evidence="1" type="ORF">SAMN04487759_1523</name>
</gene>
<protein>
    <submittedName>
        <fullName evidence="1">Mobilisation protein (MobC)</fullName>
    </submittedName>
</protein>
<organism evidence="1 2">
    <name type="scientific">Kandleria vitulina</name>
    <dbReference type="NCBI Taxonomy" id="1630"/>
    <lineage>
        <taxon>Bacteria</taxon>
        <taxon>Bacillati</taxon>
        <taxon>Bacillota</taxon>
        <taxon>Erysipelotrichia</taxon>
        <taxon>Erysipelotrichales</taxon>
        <taxon>Coprobacillaceae</taxon>
        <taxon>Kandleria</taxon>
    </lineage>
</organism>
<name>A0A1H2WCB5_9FIRM</name>
<dbReference type="EMBL" id="FNNF01000052">
    <property type="protein sequence ID" value="SDW78181.1"/>
    <property type="molecule type" value="Genomic_DNA"/>
</dbReference>
<dbReference type="Pfam" id="PF21983">
    <property type="entry name" value="NikA-like"/>
    <property type="match status" value="1"/>
</dbReference>
<dbReference type="InterPro" id="IPR053842">
    <property type="entry name" value="NikA-like"/>
</dbReference>
<dbReference type="OrthoDB" id="9804743at2"/>
<evidence type="ECO:0000313" key="1">
    <source>
        <dbReference type="EMBL" id="SDW78181.1"/>
    </source>
</evidence>